<dbReference type="Proteomes" id="UP001215598">
    <property type="component" value="Unassembled WGS sequence"/>
</dbReference>
<dbReference type="AlphaFoldDB" id="A0AAD7I8N4"/>
<name>A0AAD7I8N4_9AGAR</name>
<accession>A0AAD7I8N4</accession>
<dbReference type="PANTHER" id="PTHR32440:SF11">
    <property type="entry name" value="METALLOPHOSPHOESTERASE DOMAIN-CONTAINING PROTEIN"/>
    <property type="match status" value="1"/>
</dbReference>
<organism evidence="1 2">
    <name type="scientific">Mycena metata</name>
    <dbReference type="NCBI Taxonomy" id="1033252"/>
    <lineage>
        <taxon>Eukaryota</taxon>
        <taxon>Fungi</taxon>
        <taxon>Dikarya</taxon>
        <taxon>Basidiomycota</taxon>
        <taxon>Agaricomycotina</taxon>
        <taxon>Agaricomycetes</taxon>
        <taxon>Agaricomycetidae</taxon>
        <taxon>Agaricales</taxon>
        <taxon>Marasmiineae</taxon>
        <taxon>Mycenaceae</taxon>
        <taxon>Mycena</taxon>
    </lineage>
</organism>
<dbReference type="InterPro" id="IPR029052">
    <property type="entry name" value="Metallo-depent_PP-like"/>
</dbReference>
<evidence type="ECO:0000313" key="2">
    <source>
        <dbReference type="Proteomes" id="UP001215598"/>
    </source>
</evidence>
<gene>
    <name evidence="1" type="ORF">B0H16DRAFT_1573977</name>
</gene>
<dbReference type="GO" id="GO:0016788">
    <property type="term" value="F:hydrolase activity, acting on ester bonds"/>
    <property type="evidence" value="ECO:0007669"/>
    <property type="project" value="TreeGrafter"/>
</dbReference>
<comment type="caution">
    <text evidence="1">The sequence shown here is derived from an EMBL/GenBank/DDBJ whole genome shotgun (WGS) entry which is preliminary data.</text>
</comment>
<keyword evidence="2" id="KW-1185">Reference proteome</keyword>
<proteinExistence type="predicted"/>
<dbReference type="GO" id="GO:0005737">
    <property type="term" value="C:cytoplasm"/>
    <property type="evidence" value="ECO:0007669"/>
    <property type="project" value="TreeGrafter"/>
</dbReference>
<sequence>MPPGDIPPVVRSHLHAIQAVQDTLDSSTDLGLNCIITIGVPLIIVGADDPLGGGSVQDSLGIAGENTSSSGKPMNIAGARDAPFWEALGGIPNLHAIISGHAHGNEWCAREPGLGVRFCFNKHSGYGGYDKAGWGHGARNVMFSLSPTGDSTEGTVLNAETWIQLESGE</sequence>
<dbReference type="EMBL" id="JARKIB010000121">
    <property type="protein sequence ID" value="KAJ7736497.1"/>
    <property type="molecule type" value="Genomic_DNA"/>
</dbReference>
<dbReference type="SUPFAM" id="SSF56300">
    <property type="entry name" value="Metallo-dependent phosphatases"/>
    <property type="match status" value="1"/>
</dbReference>
<reference evidence="1" key="1">
    <citation type="submission" date="2023-03" db="EMBL/GenBank/DDBJ databases">
        <title>Massive genome expansion in bonnet fungi (Mycena s.s.) driven by repeated elements and novel gene families across ecological guilds.</title>
        <authorList>
            <consortium name="Lawrence Berkeley National Laboratory"/>
            <person name="Harder C.B."/>
            <person name="Miyauchi S."/>
            <person name="Viragh M."/>
            <person name="Kuo A."/>
            <person name="Thoen E."/>
            <person name="Andreopoulos B."/>
            <person name="Lu D."/>
            <person name="Skrede I."/>
            <person name="Drula E."/>
            <person name="Henrissat B."/>
            <person name="Morin E."/>
            <person name="Kohler A."/>
            <person name="Barry K."/>
            <person name="LaButti K."/>
            <person name="Morin E."/>
            <person name="Salamov A."/>
            <person name="Lipzen A."/>
            <person name="Mereny Z."/>
            <person name="Hegedus B."/>
            <person name="Baldrian P."/>
            <person name="Stursova M."/>
            <person name="Weitz H."/>
            <person name="Taylor A."/>
            <person name="Grigoriev I.V."/>
            <person name="Nagy L.G."/>
            <person name="Martin F."/>
            <person name="Kauserud H."/>
        </authorList>
    </citation>
    <scope>NUCLEOTIDE SEQUENCE</scope>
    <source>
        <strain evidence="1">CBHHK182m</strain>
    </source>
</reference>
<evidence type="ECO:0008006" key="3">
    <source>
        <dbReference type="Google" id="ProtNLM"/>
    </source>
</evidence>
<protein>
    <recommendedName>
        <fullName evidence="3">Calcineurin-like phosphoesterase domain-containing protein</fullName>
    </recommendedName>
</protein>
<dbReference type="PANTHER" id="PTHR32440">
    <property type="entry name" value="PHOSPHATASE DCR2-RELATED-RELATED"/>
    <property type="match status" value="1"/>
</dbReference>
<evidence type="ECO:0000313" key="1">
    <source>
        <dbReference type="EMBL" id="KAJ7736497.1"/>
    </source>
</evidence>